<organism evidence="1 2">
    <name type="scientific">Xylaria curta</name>
    <dbReference type="NCBI Taxonomy" id="42375"/>
    <lineage>
        <taxon>Eukaryota</taxon>
        <taxon>Fungi</taxon>
        <taxon>Dikarya</taxon>
        <taxon>Ascomycota</taxon>
        <taxon>Pezizomycotina</taxon>
        <taxon>Sordariomycetes</taxon>
        <taxon>Xylariomycetidae</taxon>
        <taxon>Xylariales</taxon>
        <taxon>Xylariaceae</taxon>
        <taxon>Xylaria</taxon>
    </lineage>
</organism>
<dbReference type="Proteomes" id="UP001143856">
    <property type="component" value="Unassembled WGS sequence"/>
</dbReference>
<comment type="caution">
    <text evidence="1">The sequence shown here is derived from an EMBL/GenBank/DDBJ whole genome shotgun (WGS) entry which is preliminary data.</text>
</comment>
<sequence length="650" mass="72127">MPGSINSTQTVYGGYVMRSCLRYLGARGHLTDQEHYTEERRPTQVIITQLIHPLRGLAVRKPRSLILLSSRSFKAVLKFALPLISIGLLEILWQMSKTSGLRDASDISSNSVRYSTSLVAATIAIIFNNLDFSIKTVTPYSRLRFVDSSPQSLTCNLLGRIPVSALYRSLRDTNLGAAFSSLASIIASFLTIISSGLWVVEPIELSAGVQSWTGNTWDLTWTNSSIYDDGAGFLLNRIQRNGSSTPKGIWKDLVLPEILQTTLVDEKTDGQFNLSDDGVKNKTRVSLTVAALRPQLECNSIPQGKIKLINEDVGTIIDTTHNLPASCHWSPGGNVDAWFVIDWDIGWDNGWGAGFYDLHMSPYQGSLQQNEMSKHEKNPNGCPSVVVLFGYIDKGDTSAQNMSVLVCSQKIQQVQTRLILKPDRSGLLGPDDFVSDPEPIESTSEYLRDEEGADTFNYRVQNRVDFRLRDIDDNNLSSLLGPGHIDDLVHAANNAYNAYMVQVINKPIFRRVEAHPFHLPKQQLFGNVTTTTSRLSIDCTSKIVLQVILAVVIGLGILAFCLIDTESTLPRDPLSIASVMALLAGSRLCSWRYMPADAEWMDTPQFEKVFRGMSFSLGWWKMSADTGDQRDATDLRFGIDVGKADKLGYR</sequence>
<dbReference type="EMBL" id="JAPDGR010000589">
    <property type="protein sequence ID" value="KAJ2988926.1"/>
    <property type="molecule type" value="Genomic_DNA"/>
</dbReference>
<evidence type="ECO:0000313" key="1">
    <source>
        <dbReference type="EMBL" id="KAJ2988926.1"/>
    </source>
</evidence>
<evidence type="ECO:0000313" key="2">
    <source>
        <dbReference type="Proteomes" id="UP001143856"/>
    </source>
</evidence>
<reference evidence="1" key="1">
    <citation type="submission" date="2022-10" db="EMBL/GenBank/DDBJ databases">
        <title>Genome Sequence of Xylaria curta.</title>
        <authorList>
            <person name="Buettner E."/>
        </authorList>
    </citation>
    <scope>NUCLEOTIDE SEQUENCE</scope>
    <source>
        <strain evidence="1">Babe10</strain>
    </source>
</reference>
<protein>
    <submittedName>
        <fullName evidence="1">Uncharacterized protein</fullName>
    </submittedName>
</protein>
<proteinExistence type="predicted"/>
<gene>
    <name evidence="1" type="ORF">NUW58_g3723</name>
</gene>
<name>A0ACC1P9L2_9PEZI</name>
<accession>A0ACC1P9L2</accession>
<keyword evidence="2" id="KW-1185">Reference proteome</keyword>